<feature type="region of interest" description="Disordered" evidence="1">
    <location>
        <begin position="276"/>
        <end position="318"/>
    </location>
</feature>
<accession>A0A6A6GAW9</accession>
<sequence length="347" mass="35593">MVGEGDPSPDGLCATYLRRWPARLKCRFPGSFLRFPGRESWKLRRRRPNLASKLSCRKLSTRPHPLPSATSIPSKYQKNSCPLPPVSLYHTFQNPSQKLFLPPPFGNPDVIIDNKFSVHRTRPSRYPQKLPALSSQLHNHHQTIPIHSLNHSIIPLITTVKMQTFAFLGLAALAAAQVTNSASSITSISIPDNSFTTFLTQTDSNGVVTGIPTQPAVVTSIPVQPGVVTSQPAVATIPAGLPSGINSVPINNSTILVSVGSSTTVVIGGAGSTVTSGTVSATGSASGSSGSSSGGSATTGGASGTSGGASGTSSASPSSSSGAAAANKVYMASGALVGAGAFFVAFL</sequence>
<gene>
    <name evidence="2" type="ORF">BDZ85DRAFT_118487</name>
</gene>
<dbReference type="AlphaFoldDB" id="A0A6A6GAW9"/>
<organism evidence="2 3">
    <name type="scientific">Elsinoe ampelina</name>
    <dbReference type="NCBI Taxonomy" id="302913"/>
    <lineage>
        <taxon>Eukaryota</taxon>
        <taxon>Fungi</taxon>
        <taxon>Dikarya</taxon>
        <taxon>Ascomycota</taxon>
        <taxon>Pezizomycotina</taxon>
        <taxon>Dothideomycetes</taxon>
        <taxon>Dothideomycetidae</taxon>
        <taxon>Myriangiales</taxon>
        <taxon>Elsinoaceae</taxon>
        <taxon>Elsinoe</taxon>
    </lineage>
</organism>
<dbReference type="Proteomes" id="UP000799538">
    <property type="component" value="Unassembled WGS sequence"/>
</dbReference>
<reference evidence="3" key="1">
    <citation type="journal article" date="2020" name="Stud. Mycol.">
        <title>101 Dothideomycetes genomes: A test case for predicting lifestyles and emergence of pathogens.</title>
        <authorList>
            <person name="Haridas S."/>
            <person name="Albert R."/>
            <person name="Binder M."/>
            <person name="Bloem J."/>
            <person name="LaButti K."/>
            <person name="Salamov A."/>
            <person name="Andreopoulos B."/>
            <person name="Baker S."/>
            <person name="Barry K."/>
            <person name="Bills G."/>
            <person name="Bluhm B."/>
            <person name="Cannon C."/>
            <person name="Castanera R."/>
            <person name="Culley D."/>
            <person name="Daum C."/>
            <person name="Ezra D."/>
            <person name="Gonzalez J."/>
            <person name="Henrissat B."/>
            <person name="Kuo A."/>
            <person name="Liang C."/>
            <person name="Lipzen A."/>
            <person name="Lutzoni F."/>
            <person name="Magnuson J."/>
            <person name="Mondo S."/>
            <person name="Nolan M."/>
            <person name="Ohm R."/>
            <person name="Pangilinan J."/>
            <person name="Park H.-J."/>
            <person name="Ramirez L."/>
            <person name="Alfaro M."/>
            <person name="Sun H."/>
            <person name="Tritt A."/>
            <person name="Yoshinaga Y."/>
            <person name="Zwiers L.-H."/>
            <person name="Turgeon B."/>
            <person name="Goodwin S."/>
            <person name="Spatafora J."/>
            <person name="Crous P."/>
            <person name="Grigoriev I."/>
        </authorList>
    </citation>
    <scope>NUCLEOTIDE SEQUENCE [LARGE SCALE GENOMIC DNA]</scope>
    <source>
        <strain evidence="3">CECT 20119</strain>
    </source>
</reference>
<evidence type="ECO:0000256" key="1">
    <source>
        <dbReference type="SAM" id="MobiDB-lite"/>
    </source>
</evidence>
<evidence type="ECO:0000313" key="2">
    <source>
        <dbReference type="EMBL" id="KAF2222854.1"/>
    </source>
</evidence>
<proteinExistence type="predicted"/>
<evidence type="ECO:0000313" key="3">
    <source>
        <dbReference type="Proteomes" id="UP000799538"/>
    </source>
</evidence>
<dbReference type="OrthoDB" id="5429002at2759"/>
<keyword evidence="3" id="KW-1185">Reference proteome</keyword>
<feature type="compositionally biased region" description="Low complexity" evidence="1">
    <location>
        <begin position="276"/>
        <end position="296"/>
    </location>
</feature>
<protein>
    <submittedName>
        <fullName evidence="2">Uncharacterized protein</fullName>
    </submittedName>
</protein>
<dbReference type="EMBL" id="ML992507">
    <property type="protein sequence ID" value="KAF2222854.1"/>
    <property type="molecule type" value="Genomic_DNA"/>
</dbReference>
<feature type="compositionally biased region" description="Gly residues" evidence="1">
    <location>
        <begin position="297"/>
        <end position="310"/>
    </location>
</feature>
<name>A0A6A6GAW9_9PEZI</name>